<dbReference type="AlphaFoldDB" id="A0A233V1W4"/>
<sequence>MLSRMLKFFGLTKKGLLKIILGCAIMAFAVVNVHKQSGVTEGGVLGMMLFLNKIFGFDQSITSVVLDVSCYVLGFSIMGFDFVKKAFVATISFAAFAKFFNTIGPVLPSMYDVPLLASIVGGICIGLGCGLVVSEGGAAGGDDALAMTISTKSGLKISLAYLFSDITVLALSLIYIPVDRIMFSLLTTVISSFLIGQFEVELPNPEIKMANQAVSKA</sequence>
<evidence type="ECO:0000313" key="8">
    <source>
        <dbReference type="Proteomes" id="UP000215413"/>
    </source>
</evidence>
<accession>A0A233V1W4</accession>
<proteinExistence type="predicted"/>
<feature type="transmembrane region" description="Helical" evidence="6">
    <location>
        <begin position="154"/>
        <end position="175"/>
    </location>
</feature>
<evidence type="ECO:0000256" key="4">
    <source>
        <dbReference type="ARBA" id="ARBA00022989"/>
    </source>
</evidence>
<evidence type="ECO:0000256" key="1">
    <source>
        <dbReference type="ARBA" id="ARBA00004651"/>
    </source>
</evidence>
<keyword evidence="3 6" id="KW-0812">Transmembrane</keyword>
<evidence type="ECO:0000256" key="3">
    <source>
        <dbReference type="ARBA" id="ARBA00022692"/>
    </source>
</evidence>
<keyword evidence="5 6" id="KW-0472">Membrane</keyword>
<dbReference type="RefSeq" id="WP_094206455.1">
    <property type="nucleotide sequence ID" value="NZ_NDYC01000048.1"/>
</dbReference>
<keyword evidence="4 6" id="KW-1133">Transmembrane helix</keyword>
<comment type="subcellular location">
    <subcellularLocation>
        <location evidence="1">Cell membrane</location>
        <topology evidence="1">Multi-pass membrane protein</topology>
    </subcellularLocation>
</comment>
<protein>
    <recommendedName>
        <fullName evidence="9">YitT family protein</fullName>
    </recommendedName>
</protein>
<dbReference type="InterPro" id="IPR003740">
    <property type="entry name" value="YitT"/>
</dbReference>
<dbReference type="Proteomes" id="UP000215413">
    <property type="component" value="Unassembled WGS sequence"/>
</dbReference>
<evidence type="ECO:0000256" key="6">
    <source>
        <dbReference type="SAM" id="Phobius"/>
    </source>
</evidence>
<organism evidence="7 8">
    <name type="scientific">Finegoldia magna</name>
    <name type="common">Peptostreptococcus magnus</name>
    <dbReference type="NCBI Taxonomy" id="1260"/>
    <lineage>
        <taxon>Bacteria</taxon>
        <taxon>Bacillati</taxon>
        <taxon>Bacillota</taxon>
        <taxon>Tissierellia</taxon>
        <taxon>Tissierellales</taxon>
        <taxon>Peptoniphilaceae</taxon>
        <taxon>Finegoldia</taxon>
    </lineage>
</organism>
<keyword evidence="2" id="KW-1003">Cell membrane</keyword>
<dbReference type="Pfam" id="PF02588">
    <property type="entry name" value="YitT_membrane"/>
    <property type="match status" value="1"/>
</dbReference>
<feature type="transmembrane region" description="Helical" evidence="6">
    <location>
        <begin position="59"/>
        <end position="80"/>
    </location>
</feature>
<feature type="transmembrane region" description="Helical" evidence="6">
    <location>
        <begin position="87"/>
        <end position="107"/>
    </location>
</feature>
<gene>
    <name evidence="7" type="ORF">B9N49_09170</name>
</gene>
<dbReference type="PANTHER" id="PTHR33545:SF10">
    <property type="entry name" value="UPF0750 MEMBRANE PROTEIN YPJC"/>
    <property type="match status" value="1"/>
</dbReference>
<comment type="caution">
    <text evidence="7">The sequence shown here is derived from an EMBL/GenBank/DDBJ whole genome shotgun (WGS) entry which is preliminary data.</text>
</comment>
<dbReference type="PANTHER" id="PTHR33545">
    <property type="entry name" value="UPF0750 MEMBRANE PROTEIN YITT-RELATED"/>
    <property type="match status" value="1"/>
</dbReference>
<evidence type="ECO:0000313" key="7">
    <source>
        <dbReference type="EMBL" id="OXZ26394.1"/>
    </source>
</evidence>
<dbReference type="EMBL" id="NDYC01000048">
    <property type="protein sequence ID" value="OXZ26394.1"/>
    <property type="molecule type" value="Genomic_DNA"/>
</dbReference>
<reference evidence="8" key="1">
    <citation type="submission" date="2017-04" db="EMBL/GenBank/DDBJ databases">
        <title>Finegoldia magna isolated from orthopedic joint implant-associated infections.</title>
        <authorList>
            <person name="Bjorklund S."/>
            <person name="Bruggemann H."/>
            <person name="Jensen A."/>
            <person name="Hellmark B."/>
            <person name="Soderquist B."/>
        </authorList>
    </citation>
    <scope>NUCLEOTIDE SEQUENCE [LARGE SCALE GENOMIC DNA]</scope>
    <source>
        <strain evidence="8">CCUG 54800</strain>
    </source>
</reference>
<evidence type="ECO:0000256" key="2">
    <source>
        <dbReference type="ARBA" id="ARBA00022475"/>
    </source>
</evidence>
<dbReference type="InterPro" id="IPR051461">
    <property type="entry name" value="UPF0750_membrane"/>
</dbReference>
<dbReference type="GO" id="GO:0005886">
    <property type="term" value="C:plasma membrane"/>
    <property type="evidence" value="ECO:0007669"/>
    <property type="project" value="UniProtKB-SubCell"/>
</dbReference>
<feature type="transmembrane region" description="Helical" evidence="6">
    <location>
        <begin position="113"/>
        <end position="133"/>
    </location>
</feature>
<name>A0A233V1W4_FINMA</name>
<evidence type="ECO:0008006" key="9">
    <source>
        <dbReference type="Google" id="ProtNLM"/>
    </source>
</evidence>
<evidence type="ECO:0000256" key="5">
    <source>
        <dbReference type="ARBA" id="ARBA00023136"/>
    </source>
</evidence>